<dbReference type="GO" id="GO:0097237">
    <property type="term" value="P:cellular response to toxic substance"/>
    <property type="evidence" value="ECO:0007669"/>
    <property type="project" value="UniProtKB-ARBA"/>
</dbReference>
<gene>
    <name evidence="5" type="ORF">K435DRAFT_836782</name>
</gene>
<proteinExistence type="inferred from homology"/>
<feature type="compositionally biased region" description="Polar residues" evidence="4">
    <location>
        <begin position="113"/>
        <end position="122"/>
    </location>
</feature>
<keyword evidence="6" id="KW-1185">Reference proteome</keyword>
<feature type="region of interest" description="Disordered" evidence="4">
    <location>
        <begin position="102"/>
        <end position="125"/>
    </location>
</feature>
<evidence type="ECO:0000256" key="4">
    <source>
        <dbReference type="SAM" id="MobiDB-lite"/>
    </source>
</evidence>
<sequence>MFSCDLDPPDFKLQFQLRSAPGMYSQCVQLGYSVITPGGDQKRDSVRSGGTRVSPGNFYDNSTNFSIQTISSSNAHFFKSSILHRFSVFPVTAFSSKFSFPTSNSRPGDHDTTTGLTMSPLTSRKVDESSKMHSRVVIIGSQPAIYLAQVNLNSVLYEGFMGNGFAAGGRRTATVNVQNFPGLPTGILGPELMDKFHEQSLRLGTRIITETIPKISLSHCPFRYWHES</sequence>
<organism evidence="5 6">
    <name type="scientific">Dendrothele bispora (strain CBS 962.96)</name>
    <dbReference type="NCBI Taxonomy" id="1314807"/>
    <lineage>
        <taxon>Eukaryota</taxon>
        <taxon>Fungi</taxon>
        <taxon>Dikarya</taxon>
        <taxon>Basidiomycota</taxon>
        <taxon>Agaricomycotina</taxon>
        <taxon>Agaricomycetes</taxon>
        <taxon>Agaricomycetidae</taxon>
        <taxon>Agaricales</taxon>
        <taxon>Agaricales incertae sedis</taxon>
        <taxon>Dendrothele</taxon>
    </lineage>
</organism>
<keyword evidence="3" id="KW-0560">Oxidoreductase</keyword>
<evidence type="ECO:0000313" key="6">
    <source>
        <dbReference type="Proteomes" id="UP000297245"/>
    </source>
</evidence>
<name>A0A4S8MFW5_DENBC</name>
<comment type="similarity">
    <text evidence="1">Belongs to the class-II pyridine nucleotide-disulfide oxidoreductase family.</text>
</comment>
<dbReference type="Proteomes" id="UP000297245">
    <property type="component" value="Unassembled WGS sequence"/>
</dbReference>
<protein>
    <submittedName>
        <fullName evidence="5">Uncharacterized protein</fullName>
    </submittedName>
</protein>
<dbReference type="EMBL" id="ML179088">
    <property type="protein sequence ID" value="THV01545.1"/>
    <property type="molecule type" value="Genomic_DNA"/>
</dbReference>
<dbReference type="PANTHER" id="PTHR48105">
    <property type="entry name" value="THIOREDOXIN REDUCTASE 1-RELATED-RELATED"/>
    <property type="match status" value="1"/>
</dbReference>
<dbReference type="SUPFAM" id="SSF51905">
    <property type="entry name" value="FAD/NAD(P)-binding domain"/>
    <property type="match status" value="1"/>
</dbReference>
<evidence type="ECO:0000256" key="1">
    <source>
        <dbReference type="ARBA" id="ARBA00009333"/>
    </source>
</evidence>
<evidence type="ECO:0000313" key="5">
    <source>
        <dbReference type="EMBL" id="THV01545.1"/>
    </source>
</evidence>
<evidence type="ECO:0000256" key="3">
    <source>
        <dbReference type="ARBA" id="ARBA00023002"/>
    </source>
</evidence>
<dbReference type="GO" id="GO:0016491">
    <property type="term" value="F:oxidoreductase activity"/>
    <property type="evidence" value="ECO:0007669"/>
    <property type="project" value="UniProtKB-KW"/>
</dbReference>
<dbReference type="Gene3D" id="3.50.50.60">
    <property type="entry name" value="FAD/NAD(P)-binding domain"/>
    <property type="match status" value="1"/>
</dbReference>
<evidence type="ECO:0000256" key="2">
    <source>
        <dbReference type="ARBA" id="ARBA00022630"/>
    </source>
</evidence>
<dbReference type="PRINTS" id="PR00469">
    <property type="entry name" value="PNDRDTASEII"/>
</dbReference>
<dbReference type="InterPro" id="IPR050097">
    <property type="entry name" value="Ferredoxin-NADP_redctase_2"/>
</dbReference>
<reference evidence="5 6" key="1">
    <citation type="journal article" date="2019" name="Nat. Ecol. Evol.">
        <title>Megaphylogeny resolves global patterns of mushroom evolution.</title>
        <authorList>
            <person name="Varga T."/>
            <person name="Krizsan K."/>
            <person name="Foldi C."/>
            <person name="Dima B."/>
            <person name="Sanchez-Garcia M."/>
            <person name="Sanchez-Ramirez S."/>
            <person name="Szollosi G.J."/>
            <person name="Szarkandi J.G."/>
            <person name="Papp V."/>
            <person name="Albert L."/>
            <person name="Andreopoulos W."/>
            <person name="Angelini C."/>
            <person name="Antonin V."/>
            <person name="Barry K.W."/>
            <person name="Bougher N.L."/>
            <person name="Buchanan P."/>
            <person name="Buyck B."/>
            <person name="Bense V."/>
            <person name="Catcheside P."/>
            <person name="Chovatia M."/>
            <person name="Cooper J."/>
            <person name="Damon W."/>
            <person name="Desjardin D."/>
            <person name="Finy P."/>
            <person name="Geml J."/>
            <person name="Haridas S."/>
            <person name="Hughes K."/>
            <person name="Justo A."/>
            <person name="Karasinski D."/>
            <person name="Kautmanova I."/>
            <person name="Kiss B."/>
            <person name="Kocsube S."/>
            <person name="Kotiranta H."/>
            <person name="LaButti K.M."/>
            <person name="Lechner B.E."/>
            <person name="Liimatainen K."/>
            <person name="Lipzen A."/>
            <person name="Lukacs Z."/>
            <person name="Mihaltcheva S."/>
            <person name="Morgado L.N."/>
            <person name="Niskanen T."/>
            <person name="Noordeloos M.E."/>
            <person name="Ohm R.A."/>
            <person name="Ortiz-Santana B."/>
            <person name="Ovrebo C."/>
            <person name="Racz N."/>
            <person name="Riley R."/>
            <person name="Savchenko A."/>
            <person name="Shiryaev A."/>
            <person name="Soop K."/>
            <person name="Spirin V."/>
            <person name="Szebenyi C."/>
            <person name="Tomsovsky M."/>
            <person name="Tulloss R.E."/>
            <person name="Uehling J."/>
            <person name="Grigoriev I.V."/>
            <person name="Vagvolgyi C."/>
            <person name="Papp T."/>
            <person name="Martin F.M."/>
            <person name="Miettinen O."/>
            <person name="Hibbett D.S."/>
            <person name="Nagy L.G."/>
        </authorList>
    </citation>
    <scope>NUCLEOTIDE SEQUENCE [LARGE SCALE GENOMIC DNA]</scope>
    <source>
        <strain evidence="5 6">CBS 962.96</strain>
    </source>
</reference>
<dbReference type="OrthoDB" id="371245at2759"/>
<accession>A0A4S8MFW5</accession>
<dbReference type="InterPro" id="IPR036188">
    <property type="entry name" value="FAD/NAD-bd_sf"/>
</dbReference>
<keyword evidence="2" id="KW-0285">Flavoprotein</keyword>
<dbReference type="AlphaFoldDB" id="A0A4S8MFW5"/>